<proteinExistence type="predicted"/>
<sequence length="64" mass="6927">MRISTPTGTAVTSITITTSDLDCLTSRNRDRGQHSLVVDHIHIGAILPYPAAISDEVIARKIAR</sequence>
<accession>A0A644ZJM9</accession>
<gene>
    <name evidence="1" type="ORF">SDC9_87736</name>
</gene>
<comment type="caution">
    <text evidence="1">The sequence shown here is derived from an EMBL/GenBank/DDBJ whole genome shotgun (WGS) entry which is preliminary data.</text>
</comment>
<dbReference type="AlphaFoldDB" id="A0A644ZJM9"/>
<dbReference type="EMBL" id="VSSQ01009243">
    <property type="protein sequence ID" value="MPM41086.1"/>
    <property type="molecule type" value="Genomic_DNA"/>
</dbReference>
<protein>
    <submittedName>
        <fullName evidence="1">Uncharacterized protein</fullName>
    </submittedName>
</protein>
<organism evidence="1">
    <name type="scientific">bioreactor metagenome</name>
    <dbReference type="NCBI Taxonomy" id="1076179"/>
    <lineage>
        <taxon>unclassified sequences</taxon>
        <taxon>metagenomes</taxon>
        <taxon>ecological metagenomes</taxon>
    </lineage>
</organism>
<reference evidence="1" key="1">
    <citation type="submission" date="2019-08" db="EMBL/GenBank/DDBJ databases">
        <authorList>
            <person name="Kucharzyk K."/>
            <person name="Murdoch R.W."/>
            <person name="Higgins S."/>
            <person name="Loffler F."/>
        </authorList>
    </citation>
    <scope>NUCLEOTIDE SEQUENCE</scope>
</reference>
<name>A0A644ZJM9_9ZZZZ</name>
<evidence type="ECO:0000313" key="1">
    <source>
        <dbReference type="EMBL" id="MPM41086.1"/>
    </source>
</evidence>